<dbReference type="CDD" id="cd05401">
    <property type="entry name" value="NT_GlnE_GlnD_like"/>
    <property type="match status" value="2"/>
</dbReference>
<dbReference type="GO" id="GO:0047388">
    <property type="term" value="F:[glutamine synthetase]-adenylyl-L-tyrosine phosphorylase activity"/>
    <property type="evidence" value="ECO:0007669"/>
    <property type="project" value="UniProtKB-EC"/>
</dbReference>
<dbReference type="EC" id="2.7.7.42" evidence="7"/>
<keyword evidence="1 7" id="KW-0808">Transferase</keyword>
<evidence type="ECO:0000259" key="8">
    <source>
        <dbReference type="Pfam" id="PF03710"/>
    </source>
</evidence>
<dbReference type="KEGG" id="hmi:soil367_03115"/>
<evidence type="ECO:0000256" key="2">
    <source>
        <dbReference type="ARBA" id="ARBA00022695"/>
    </source>
</evidence>
<gene>
    <name evidence="7" type="primary">glnE</name>
    <name evidence="10" type="ORF">soil367_03115</name>
</gene>
<dbReference type="Gene3D" id="1.10.4050.10">
    <property type="entry name" value="Glutamine synthase adenylyltransferase GlnE"/>
    <property type="match status" value="1"/>
</dbReference>
<dbReference type="GO" id="GO:0005524">
    <property type="term" value="F:ATP binding"/>
    <property type="evidence" value="ECO:0007669"/>
    <property type="project" value="UniProtKB-UniRule"/>
</dbReference>
<dbReference type="Pfam" id="PF08335">
    <property type="entry name" value="GlnD_UR_UTase"/>
    <property type="match status" value="1"/>
</dbReference>
<dbReference type="Proteomes" id="UP000298049">
    <property type="component" value="Chromosome"/>
</dbReference>
<evidence type="ECO:0000313" key="10">
    <source>
        <dbReference type="EMBL" id="QCF25010.1"/>
    </source>
</evidence>
<comment type="function">
    <text evidence="7">Involved in the regulation of glutamine synthetase GlnA, a key enzyme in the process to assimilate ammonia. When cellular nitrogen levels are high, the C-terminal adenylyl transferase (AT) inactivates GlnA by covalent transfer of an adenylyl group from ATP to specific tyrosine residue of GlnA, thus reducing its activity. Conversely, when nitrogen levels are low, the N-terminal adenylyl removase (AR) activates GlnA by removing the adenylyl group by phosphorolysis, increasing its activity. The regulatory region of GlnE binds the signal transduction protein PII (GlnB) which indicates the nitrogen status of the cell.</text>
</comment>
<dbReference type="InterPro" id="IPR023057">
    <property type="entry name" value="GlnE"/>
</dbReference>
<keyword evidence="3 7" id="KW-0547">Nucleotide-binding</keyword>
<sequence>MGLPIQPPQALIERLPSELCTAAEQAWRTLAEADPERAFHPAETQADHNDLLRSITYSDFLLQQLSTRGAAIRDLFEKGSIKQAWTPGSWSASWQEHARGIDAEETLMRRLRLFRQRAMFHIVWRDLLKWADYHETVASVSELADTCIEGALKWLHEDSCSQWGCPMGRESAKGQTVPQRLVVLGMGKLGANELNVSSDIDLIFTFPAKGETEGGSRRLDNQQFFIRLGQRLVNVLDKQTADGFVFRVDMRLRPYGQSGGLALSFPAMEAYYQDQGREWERYALIKGRIVAGDRKAGARLMETLRPFVYRRYIDFSAFESLREMKAMINRQVRRKGLEDDIKLGSGGIREVEFIAQAFQLIRGGRDLRLQVRELLAVLDALGQDNFLPEDVVDDLRRGYIFLRNSEHALQGIADRQTQKLPSDPENRARVAAIMGFADWKAYLKVLDKHRASVARHFADIIASDEEEEAGGSADEEWQGLWLGELGEQAALAALQTHGFEDPRLALEKIAELRHNRAVETMQPAPLKRLNYFMPELLRALTAVDSPARTLDRIFPLVESVLRRTAYLLLLNENPGALQQLVRLCSESPWIAEQLAETPLLLDELLNTESLYSPPKKAEIEDELRQQLLRIPAGDLEEQMECLRHFKKGHVLRVAASELRGTLPLMKVSDYLTWIAEVVLEQVVTIAWRTMVERYGKPSVLAGKDPDPDDSHFAVIGYGKLGGIELGYTSDLDLVFLHDADPDGATDGEKSIDNAVFFTRLGQRIVHILSTQTPSGQLYEADMRLRPSGNSGLLVTSLAAFERYQRENAWTWEHQALARSRWVAGSKRTGQGFERIRTDVLCQARDRGKLREDVVSMRNKMRETLGTKVKPGEPAPVFHLKQDPGGIVDIEFLVQYLILAWANDYPNVTRWSDNIRQLEELGKSGVLDSTLTERLREIFIAMRSTIHRRALQKLNSVVEADAFETERQEVIDQWQHIMVANK</sequence>
<keyword evidence="6 7" id="KW-0511">Multifunctional enzyme</keyword>
<dbReference type="InterPro" id="IPR013546">
    <property type="entry name" value="PII_UdlTrfase/GS_AdlTrfase"/>
</dbReference>
<dbReference type="OrthoDB" id="9759366at2"/>
<feature type="domain" description="Glutamate-ammonia ligase adenylyltransferase repeated" evidence="8">
    <location>
        <begin position="577"/>
        <end position="834"/>
    </location>
</feature>
<dbReference type="GO" id="GO:0000820">
    <property type="term" value="P:regulation of glutamine family amino acid metabolic process"/>
    <property type="evidence" value="ECO:0007669"/>
    <property type="project" value="UniProtKB-UniRule"/>
</dbReference>
<reference evidence="10 11" key="1">
    <citation type="submission" date="2018-07" db="EMBL/GenBank/DDBJ databases">
        <title>Marsedoiliclastica nanhaica gen. nov. sp. nov., a novel marine hydrocarbonoclastic bacterium isolated from an in-situ enriched hydrocarbon-degrading consortium in deep-sea sediment.</title>
        <authorList>
            <person name="Dong C."/>
            <person name="Ma T."/>
            <person name="Liu R."/>
            <person name="Shao Z."/>
        </authorList>
    </citation>
    <scope>NUCLEOTIDE SEQUENCE [LARGE SCALE GENOMIC DNA]</scope>
    <source>
        <strain evidence="11">soil36-7</strain>
    </source>
</reference>
<dbReference type="EC" id="2.7.7.89" evidence="7"/>
<evidence type="ECO:0000256" key="6">
    <source>
        <dbReference type="ARBA" id="ARBA00023268"/>
    </source>
</evidence>
<keyword evidence="4 7" id="KW-0067">ATP-binding</keyword>
<dbReference type="GO" id="GO:0000287">
    <property type="term" value="F:magnesium ion binding"/>
    <property type="evidence" value="ECO:0007669"/>
    <property type="project" value="UniProtKB-UniRule"/>
</dbReference>
<comment type="catalytic activity">
    <reaction evidence="7">
        <text>[glutamine synthetase]-O(4)-(5'-adenylyl)-L-tyrosine + phosphate = [glutamine synthetase]-L-tyrosine + ADP</text>
        <dbReference type="Rhea" id="RHEA:43716"/>
        <dbReference type="Rhea" id="RHEA-COMP:10660"/>
        <dbReference type="Rhea" id="RHEA-COMP:10661"/>
        <dbReference type="ChEBI" id="CHEBI:43474"/>
        <dbReference type="ChEBI" id="CHEBI:46858"/>
        <dbReference type="ChEBI" id="CHEBI:83624"/>
        <dbReference type="ChEBI" id="CHEBI:456216"/>
        <dbReference type="EC" id="2.7.7.89"/>
    </reaction>
</comment>
<evidence type="ECO:0000256" key="4">
    <source>
        <dbReference type="ARBA" id="ARBA00022840"/>
    </source>
</evidence>
<dbReference type="HAMAP" id="MF_00802">
    <property type="entry name" value="GlnE"/>
    <property type="match status" value="1"/>
</dbReference>
<dbReference type="Gene3D" id="3.30.460.10">
    <property type="entry name" value="Beta Polymerase, domain 2"/>
    <property type="match status" value="2"/>
</dbReference>
<dbReference type="FunFam" id="3.30.460.10:FF:000009">
    <property type="entry name" value="Bifunctional glutamine synthetase adenylyltransferase/adenylyl-removing enzyme"/>
    <property type="match status" value="1"/>
</dbReference>
<evidence type="ECO:0000256" key="3">
    <source>
        <dbReference type="ARBA" id="ARBA00022741"/>
    </source>
</evidence>
<dbReference type="SUPFAM" id="SSF81593">
    <property type="entry name" value="Nucleotidyltransferase substrate binding subunit/domain"/>
    <property type="match status" value="2"/>
</dbReference>
<dbReference type="GO" id="GO:0016874">
    <property type="term" value="F:ligase activity"/>
    <property type="evidence" value="ECO:0007669"/>
    <property type="project" value="UniProtKB-KW"/>
</dbReference>
<dbReference type="InterPro" id="IPR043519">
    <property type="entry name" value="NT_sf"/>
</dbReference>
<evidence type="ECO:0000313" key="11">
    <source>
        <dbReference type="Proteomes" id="UP000298049"/>
    </source>
</evidence>
<dbReference type="Gene3D" id="1.20.120.330">
    <property type="entry name" value="Nucleotidyltransferases domain 2"/>
    <property type="match status" value="2"/>
</dbReference>
<dbReference type="SUPFAM" id="SSF81301">
    <property type="entry name" value="Nucleotidyltransferase"/>
    <property type="match status" value="2"/>
</dbReference>
<evidence type="ECO:0000259" key="9">
    <source>
        <dbReference type="Pfam" id="PF08335"/>
    </source>
</evidence>
<dbReference type="EMBL" id="CP031093">
    <property type="protein sequence ID" value="QCF25010.1"/>
    <property type="molecule type" value="Genomic_DNA"/>
</dbReference>
<keyword evidence="10" id="KW-0436">Ligase</keyword>
<comment type="cofactor">
    <cofactor evidence="7">
        <name>Mg(2+)</name>
        <dbReference type="ChEBI" id="CHEBI:18420"/>
    </cofactor>
</comment>
<protein>
    <recommendedName>
        <fullName evidence="7">Bifunctional glutamine synthetase adenylyltransferase/adenylyl-removing enzyme</fullName>
    </recommendedName>
    <alternativeName>
        <fullName evidence="7">ATP:glutamine synthetase adenylyltransferase</fullName>
    </alternativeName>
    <alternativeName>
        <fullName evidence="7">ATase</fullName>
    </alternativeName>
    <domain>
        <recommendedName>
            <fullName evidence="7">Glutamine synthetase adenylyl-L-tyrosine phosphorylase</fullName>
            <ecNumber evidence="7">2.7.7.89</ecNumber>
        </recommendedName>
        <alternativeName>
            <fullName evidence="7">Adenylyl removase</fullName>
            <shortName evidence="7">AR</shortName>
            <shortName evidence="7">AT-N</shortName>
        </alternativeName>
    </domain>
    <domain>
        <recommendedName>
            <fullName evidence="7">Glutamine synthetase adenylyl transferase</fullName>
            <ecNumber evidence="7">2.7.7.42</ecNumber>
        </recommendedName>
        <alternativeName>
            <fullName evidence="7">Adenylyl transferase</fullName>
            <shortName evidence="7">AT</shortName>
            <shortName evidence="7">AT-C</shortName>
        </alternativeName>
    </domain>
</protein>
<dbReference type="NCBIfam" id="NF008292">
    <property type="entry name" value="PRK11072.1"/>
    <property type="match status" value="1"/>
</dbReference>
<accession>A0A4V1D8F5</accession>
<proteinExistence type="inferred from homology"/>
<evidence type="ECO:0000256" key="7">
    <source>
        <dbReference type="HAMAP-Rule" id="MF_00802"/>
    </source>
</evidence>
<keyword evidence="5 7" id="KW-0460">Magnesium</keyword>
<organism evidence="10 11">
    <name type="scientific">Hydrocarboniclastica marina</name>
    <dbReference type="NCBI Taxonomy" id="2259620"/>
    <lineage>
        <taxon>Bacteria</taxon>
        <taxon>Pseudomonadati</taxon>
        <taxon>Pseudomonadota</taxon>
        <taxon>Gammaproteobacteria</taxon>
        <taxon>Alteromonadales</taxon>
        <taxon>Alteromonadaceae</taxon>
        <taxon>Hydrocarboniclastica</taxon>
    </lineage>
</organism>
<dbReference type="GO" id="GO:0008882">
    <property type="term" value="F:[glutamate-ammonia-ligase] adenylyltransferase activity"/>
    <property type="evidence" value="ECO:0007669"/>
    <property type="project" value="UniProtKB-UniRule"/>
</dbReference>
<dbReference type="FunFam" id="1.20.120.330:FF:000005">
    <property type="entry name" value="Bifunctional glutamine synthetase adenylyltransferase/adenylyl-removing enzyme"/>
    <property type="match status" value="1"/>
</dbReference>
<feature type="domain" description="Glutamate-ammonia ligase adenylyltransferase repeated" evidence="8">
    <location>
        <begin position="50"/>
        <end position="300"/>
    </location>
</feature>
<comment type="catalytic activity">
    <reaction evidence="7">
        <text>[glutamine synthetase]-L-tyrosine + ATP = [glutamine synthetase]-O(4)-(5'-adenylyl)-L-tyrosine + diphosphate</text>
        <dbReference type="Rhea" id="RHEA:18589"/>
        <dbReference type="Rhea" id="RHEA-COMP:10660"/>
        <dbReference type="Rhea" id="RHEA-COMP:10661"/>
        <dbReference type="ChEBI" id="CHEBI:30616"/>
        <dbReference type="ChEBI" id="CHEBI:33019"/>
        <dbReference type="ChEBI" id="CHEBI:46858"/>
        <dbReference type="ChEBI" id="CHEBI:83624"/>
        <dbReference type="EC" id="2.7.7.42"/>
    </reaction>
</comment>
<dbReference type="AlphaFoldDB" id="A0A4V1D8F5"/>
<dbReference type="RefSeq" id="WP_136546795.1">
    <property type="nucleotide sequence ID" value="NZ_CP031093.1"/>
</dbReference>
<dbReference type="PANTHER" id="PTHR30621:SF0">
    <property type="entry name" value="BIFUNCTIONAL GLUTAMINE SYNTHETASE ADENYLYLTRANSFERASE_ADENYLYL-REMOVING ENZYME"/>
    <property type="match status" value="1"/>
</dbReference>
<keyword evidence="2 7" id="KW-0548">Nucleotidyltransferase</keyword>
<dbReference type="InterPro" id="IPR005190">
    <property type="entry name" value="GlnE_rpt_dom"/>
</dbReference>
<evidence type="ECO:0000256" key="1">
    <source>
        <dbReference type="ARBA" id="ARBA00022679"/>
    </source>
</evidence>
<feature type="domain" description="PII-uridylyltransferase/Glutamine-synthetase adenylyltransferase" evidence="9">
    <location>
        <begin position="322"/>
        <end position="460"/>
    </location>
</feature>
<name>A0A4V1D8F5_9ALTE</name>
<keyword evidence="11" id="KW-1185">Reference proteome</keyword>
<dbReference type="PANTHER" id="PTHR30621">
    <property type="entry name" value="GLUTAMINE SYNTHETASE ADENYLYLTRANSFERASE"/>
    <property type="match status" value="1"/>
</dbReference>
<comment type="similarity">
    <text evidence="7">Belongs to the GlnE family.</text>
</comment>
<dbReference type="Pfam" id="PF03710">
    <property type="entry name" value="GlnE"/>
    <property type="match status" value="2"/>
</dbReference>
<feature type="region of interest" description="Adenylyl removase" evidence="7">
    <location>
        <begin position="1"/>
        <end position="465"/>
    </location>
</feature>
<feature type="region of interest" description="Adenylyl transferase" evidence="7">
    <location>
        <begin position="473"/>
        <end position="981"/>
    </location>
</feature>
<dbReference type="Gene3D" id="1.20.120.1510">
    <property type="match status" value="1"/>
</dbReference>
<dbReference type="GO" id="GO:0005829">
    <property type="term" value="C:cytosol"/>
    <property type="evidence" value="ECO:0007669"/>
    <property type="project" value="TreeGrafter"/>
</dbReference>
<evidence type="ECO:0000256" key="5">
    <source>
        <dbReference type="ARBA" id="ARBA00022842"/>
    </source>
</evidence>